<evidence type="ECO:0000313" key="1">
    <source>
        <dbReference type="EMBL" id="OOK82736.1"/>
    </source>
</evidence>
<dbReference type="AlphaFoldDB" id="A0A1V3XVD3"/>
<dbReference type="EMBL" id="MVBM01000001">
    <property type="protein sequence ID" value="OOK82736.1"/>
    <property type="molecule type" value="Genomic_DNA"/>
</dbReference>
<sequence>MAPRSRRHRHAAGFFDNCAQFVERFKDSVHGHILPASLA</sequence>
<reference evidence="1 2" key="1">
    <citation type="submission" date="2017-02" db="EMBL/GenBank/DDBJ databases">
        <title>Complete genome sequences of Mycobacterium kansasii strains isolated from rhesus macaques.</title>
        <authorList>
            <person name="Panda A."/>
            <person name="Nagaraj S."/>
            <person name="Zhao X."/>
            <person name="Tettelin H."/>
            <person name="Detolla L.J."/>
        </authorList>
    </citation>
    <scope>NUCLEOTIDE SEQUENCE [LARGE SCALE GENOMIC DNA]</scope>
    <source>
        <strain evidence="1 2">11-3813</strain>
    </source>
</reference>
<comment type="caution">
    <text evidence="1">The sequence shown here is derived from an EMBL/GenBank/DDBJ whole genome shotgun (WGS) entry which is preliminary data.</text>
</comment>
<organism evidence="1 2">
    <name type="scientific">Mycobacterium kansasii</name>
    <dbReference type="NCBI Taxonomy" id="1768"/>
    <lineage>
        <taxon>Bacteria</taxon>
        <taxon>Bacillati</taxon>
        <taxon>Actinomycetota</taxon>
        <taxon>Actinomycetes</taxon>
        <taxon>Mycobacteriales</taxon>
        <taxon>Mycobacteriaceae</taxon>
        <taxon>Mycobacterium</taxon>
    </lineage>
</organism>
<gene>
    <name evidence="1" type="ORF">BZL30_0652</name>
</gene>
<name>A0A1V3XVD3_MYCKA</name>
<protein>
    <submittedName>
        <fullName evidence="1">Uncharacterized protein</fullName>
    </submittedName>
</protein>
<dbReference type="Proteomes" id="UP000189229">
    <property type="component" value="Unassembled WGS sequence"/>
</dbReference>
<proteinExistence type="predicted"/>
<evidence type="ECO:0000313" key="2">
    <source>
        <dbReference type="Proteomes" id="UP000189229"/>
    </source>
</evidence>
<accession>A0A1V3XVD3</accession>